<dbReference type="EMBL" id="CKGU01000006">
    <property type="protein sequence ID" value="CIS36669.1"/>
    <property type="molecule type" value="Genomic_DNA"/>
</dbReference>
<accession>A0AA86XDG8</accession>
<organism evidence="1 2">
    <name type="scientific">Streptococcus pneumoniae</name>
    <dbReference type="NCBI Taxonomy" id="1313"/>
    <lineage>
        <taxon>Bacteria</taxon>
        <taxon>Bacillati</taxon>
        <taxon>Bacillota</taxon>
        <taxon>Bacilli</taxon>
        <taxon>Lactobacillales</taxon>
        <taxon>Streptococcaceae</taxon>
        <taxon>Streptococcus</taxon>
    </lineage>
</organism>
<proteinExistence type="predicted"/>
<dbReference type="Proteomes" id="UP000042745">
    <property type="component" value="Unassembled WGS sequence"/>
</dbReference>
<evidence type="ECO:0000313" key="1">
    <source>
        <dbReference type="EMBL" id="CIS36669.1"/>
    </source>
</evidence>
<sequence length="105" mass="12253">MDMFLRFLKQVISVFKTTNEYSGTIAIFLKAALDGLLSLYNQAIKARKERAPTNNLLTKKDSPKIKNIHNKKQRCIRIFGKEFLSTTIEKQKTKIIHDEPRHIQH</sequence>
<gene>
    <name evidence="1" type="ORF">ERS019486_00676</name>
</gene>
<reference evidence="1 2" key="1">
    <citation type="submission" date="2015-03" db="EMBL/GenBank/DDBJ databases">
        <authorList>
            <consortium name="Pathogen Informatics"/>
            <person name="Murphy D."/>
        </authorList>
    </citation>
    <scope>NUCLEOTIDE SEQUENCE [LARGE SCALE GENOMIC DNA]</scope>
    <source>
        <strain evidence="2">type strain: N</strain>
    </source>
</reference>
<dbReference type="AlphaFoldDB" id="A0AA86XDG8"/>
<protein>
    <submittedName>
        <fullName evidence="1">Uncharacterized protein</fullName>
    </submittedName>
</protein>
<comment type="caution">
    <text evidence="1">The sequence shown here is derived from an EMBL/GenBank/DDBJ whole genome shotgun (WGS) entry which is preliminary data.</text>
</comment>
<evidence type="ECO:0000313" key="2">
    <source>
        <dbReference type="Proteomes" id="UP000042745"/>
    </source>
</evidence>
<name>A0AA86XDG8_STREE</name>